<keyword evidence="3" id="KW-1185">Reference proteome</keyword>
<accession>A0A3P8D7R0</accession>
<name>A0A3P8D7R0_9TREM</name>
<sequence>MGGKYSKPERPVTDKEGKSITEIQEQRDRWVEHFEELLNRSASLNLSYIDATQKDLLIDGHQKNQEWESSRTRQHTS</sequence>
<dbReference type="EMBL" id="UZAI01019723">
    <property type="protein sequence ID" value="VDP47302.1"/>
    <property type="molecule type" value="Genomic_DNA"/>
</dbReference>
<evidence type="ECO:0000313" key="2">
    <source>
        <dbReference type="EMBL" id="VDP47302.1"/>
    </source>
</evidence>
<feature type="region of interest" description="Disordered" evidence="1">
    <location>
        <begin position="1"/>
        <end position="23"/>
    </location>
</feature>
<evidence type="ECO:0000313" key="3">
    <source>
        <dbReference type="Proteomes" id="UP000277204"/>
    </source>
</evidence>
<protein>
    <submittedName>
        <fullName evidence="2">Uncharacterized protein</fullName>
    </submittedName>
</protein>
<reference evidence="2 3" key="1">
    <citation type="submission" date="2018-11" db="EMBL/GenBank/DDBJ databases">
        <authorList>
            <consortium name="Pathogen Informatics"/>
        </authorList>
    </citation>
    <scope>NUCLEOTIDE SEQUENCE [LARGE SCALE GENOMIC DNA]</scope>
    <source>
        <strain evidence="2 3">Zambia</strain>
    </source>
</reference>
<gene>
    <name evidence="2" type="ORF">SMRZ_LOCUS23457</name>
</gene>
<proteinExistence type="predicted"/>
<organism evidence="2 3">
    <name type="scientific">Schistosoma margrebowiei</name>
    <dbReference type="NCBI Taxonomy" id="48269"/>
    <lineage>
        <taxon>Eukaryota</taxon>
        <taxon>Metazoa</taxon>
        <taxon>Spiralia</taxon>
        <taxon>Lophotrochozoa</taxon>
        <taxon>Platyhelminthes</taxon>
        <taxon>Trematoda</taxon>
        <taxon>Digenea</taxon>
        <taxon>Strigeidida</taxon>
        <taxon>Schistosomatoidea</taxon>
        <taxon>Schistosomatidae</taxon>
        <taxon>Schistosoma</taxon>
    </lineage>
</organism>
<dbReference type="AlphaFoldDB" id="A0A3P8D7R0"/>
<evidence type="ECO:0000256" key="1">
    <source>
        <dbReference type="SAM" id="MobiDB-lite"/>
    </source>
</evidence>
<dbReference type="Proteomes" id="UP000277204">
    <property type="component" value="Unassembled WGS sequence"/>
</dbReference>